<proteinExistence type="predicted"/>
<keyword evidence="2" id="KW-0328">Glycosyltransferase</keyword>
<evidence type="ECO:0000313" key="2">
    <source>
        <dbReference type="EMBL" id="AOM65425.1"/>
    </source>
</evidence>
<feature type="domain" description="Phosphoribosyltransferase" evidence="1">
    <location>
        <begin position="11"/>
        <end position="193"/>
    </location>
</feature>
<dbReference type="EMBL" id="KY083065">
    <property type="protein sequence ID" value="ARX95795.1"/>
    <property type="molecule type" value="Genomic_DNA"/>
</dbReference>
<evidence type="ECO:0000313" key="3">
    <source>
        <dbReference type="EMBL" id="ARX95795.1"/>
    </source>
</evidence>
<reference evidence="3" key="1">
    <citation type="submission" date="2016-11" db="EMBL/GenBank/DDBJ databases">
        <title>Complete Chloroplast Genome of Thorea hispida.</title>
        <authorList>
            <person name="Nan F."/>
            <person name="Xie S."/>
        </authorList>
    </citation>
    <scope>NUCLEOTIDE SEQUENCE</scope>
</reference>
<dbReference type="EMBL" id="KX284714">
    <property type="protein sequence ID" value="AOM65425.1"/>
    <property type="molecule type" value="Genomic_DNA"/>
</dbReference>
<dbReference type="Pfam" id="PF14681">
    <property type="entry name" value="UPRTase"/>
    <property type="match status" value="1"/>
</dbReference>
<reference evidence="2" key="2">
    <citation type="journal article" date="2018" name="PLoS ONE">
        <title>Plastid genome analysis of three Nemaliophycidae red algal species suggests environmental adaptation for iron limited habitats.</title>
        <authorList>
            <person name="Cho C.H."/>
            <person name="Choi J.W."/>
            <person name="Lam D.W."/>
            <person name="Kim K.M."/>
            <person name="Yoon H.S."/>
        </authorList>
    </citation>
    <scope>NUCLEOTIDE SEQUENCE</scope>
</reference>
<keyword evidence="2" id="KW-0808">Transferase</keyword>
<gene>
    <name evidence="2" type="primary">upp</name>
    <name evidence="2" type="ORF">Thor_133</name>
</gene>
<dbReference type="SUPFAM" id="SSF53271">
    <property type="entry name" value="PRTase-like"/>
    <property type="match status" value="1"/>
</dbReference>
<organism evidence="2">
    <name type="scientific">Thorea hispida</name>
    <dbReference type="NCBI Taxonomy" id="202687"/>
    <lineage>
        <taxon>Eukaryota</taxon>
        <taxon>Rhodophyta</taxon>
        <taxon>Florideophyceae</taxon>
        <taxon>Nemaliophycidae</taxon>
        <taxon>Thoreales</taxon>
        <taxon>Thoreaceae</taxon>
        <taxon>Thorea</taxon>
    </lineage>
</organism>
<dbReference type="Gene3D" id="3.40.50.2020">
    <property type="match status" value="1"/>
</dbReference>
<dbReference type="GO" id="GO:0016757">
    <property type="term" value="F:glycosyltransferase activity"/>
    <property type="evidence" value="ECO:0007669"/>
    <property type="project" value="UniProtKB-KW"/>
</dbReference>
<keyword evidence="2" id="KW-0934">Plastid</keyword>
<evidence type="ECO:0000259" key="1">
    <source>
        <dbReference type="Pfam" id="PF14681"/>
    </source>
</evidence>
<dbReference type="GeneID" id="29072830"/>
<geneLocation type="plastid" evidence="2"/>
<dbReference type="AlphaFoldDB" id="A0A1C9CAN3"/>
<protein>
    <submittedName>
        <fullName evidence="2 3">Uracil phosphoribosyltransferase</fullName>
    </submittedName>
</protein>
<name>A0A1C9CAN3_9FLOR</name>
<dbReference type="InterPro" id="IPR029057">
    <property type="entry name" value="PRTase-like"/>
</dbReference>
<accession>A0A1C9CAN3</accession>
<keyword evidence="3" id="KW-0150">Chloroplast</keyword>
<dbReference type="InterPro" id="IPR000836">
    <property type="entry name" value="PRTase_dom"/>
</dbReference>
<dbReference type="RefSeq" id="YP_009296490.1">
    <property type="nucleotide sequence ID" value="NC_031171.1"/>
</dbReference>
<sequence length="214" mass="25385">MSKKILSIYSSSHPLIQIWVSHICYTQILDYEIIKVITNISHWLLFETTRKSIFISNLYIKQFHCTAKIKLFPRTLSHIIISDFQLMHIIGKDILLLVPKCTLHSVHIYKYNNQLEINTMFQKTFKSISLDNPVIIFEQYLDINRIILLIDSIIKYIKSIKQIKICCIISSTDALQFINKNYSDIKIYTAKIINNDEYKYINPFWKVIYKDQIN</sequence>